<dbReference type="GO" id="GO:0055085">
    <property type="term" value="P:transmembrane transport"/>
    <property type="evidence" value="ECO:0007669"/>
    <property type="project" value="InterPro"/>
</dbReference>
<dbReference type="InterPro" id="IPR004338">
    <property type="entry name" value="NqrB/RnfD"/>
</dbReference>
<dbReference type="AlphaFoldDB" id="G0GDF5"/>
<keyword evidence="3" id="KW-0285">Flavoprotein</keyword>
<feature type="transmembrane region" description="Helical" evidence="9">
    <location>
        <begin position="81"/>
        <end position="99"/>
    </location>
</feature>
<dbReference type="PANTHER" id="PTHR30578">
    <property type="entry name" value="ELECTRON TRANSPORT COMPLEX PROTEIN RNFD"/>
    <property type="match status" value="1"/>
</dbReference>
<dbReference type="Pfam" id="PF03116">
    <property type="entry name" value="NQR2_RnfD_RnfE"/>
    <property type="match status" value="1"/>
</dbReference>
<keyword evidence="1" id="KW-0813">Transport</keyword>
<keyword evidence="2" id="KW-0597">Phosphoprotein</keyword>
<feature type="transmembrane region" description="Helical" evidence="9">
    <location>
        <begin position="22"/>
        <end position="48"/>
    </location>
</feature>
<dbReference type="KEGG" id="stq:Spith_0295"/>
<evidence type="ECO:0000313" key="11">
    <source>
        <dbReference type="Proteomes" id="UP000007254"/>
    </source>
</evidence>
<evidence type="ECO:0000256" key="3">
    <source>
        <dbReference type="ARBA" id="ARBA00022630"/>
    </source>
</evidence>
<keyword evidence="11" id="KW-1185">Reference proteome</keyword>
<name>G0GDF5_WINT7</name>
<keyword evidence="6" id="KW-1278">Translocase</keyword>
<dbReference type="RefSeq" id="WP_014623981.1">
    <property type="nucleotide sequence ID" value="NC_017583.1"/>
</dbReference>
<evidence type="ECO:0000256" key="7">
    <source>
        <dbReference type="ARBA" id="ARBA00022989"/>
    </source>
</evidence>
<evidence type="ECO:0000256" key="9">
    <source>
        <dbReference type="SAM" id="Phobius"/>
    </source>
</evidence>
<keyword evidence="5 9" id="KW-0812">Transmembrane</keyword>
<dbReference type="GO" id="GO:0005886">
    <property type="term" value="C:plasma membrane"/>
    <property type="evidence" value="ECO:0007669"/>
    <property type="project" value="TreeGrafter"/>
</dbReference>
<accession>G0GDF5</accession>
<keyword evidence="7 9" id="KW-1133">Transmembrane helix</keyword>
<gene>
    <name evidence="10" type="ordered locus">Spith_0295</name>
</gene>
<dbReference type="PANTHER" id="PTHR30578:SF1">
    <property type="entry name" value="NA(+)-TRANSLOCATING NADH-QUINONE REDUCTASE SUBUNIT B"/>
    <property type="match status" value="1"/>
</dbReference>
<evidence type="ECO:0000256" key="8">
    <source>
        <dbReference type="ARBA" id="ARBA00023136"/>
    </source>
</evidence>
<evidence type="ECO:0000313" key="10">
    <source>
        <dbReference type="EMBL" id="AEJ60581.1"/>
    </source>
</evidence>
<feature type="transmembrane region" description="Helical" evidence="9">
    <location>
        <begin position="252"/>
        <end position="272"/>
    </location>
</feature>
<dbReference type="OrthoDB" id="9776359at2"/>
<protein>
    <submittedName>
        <fullName evidence="10">NQR2 and RnfD family protein</fullName>
    </submittedName>
</protein>
<sequence length="311" mass="33144">MDLKIFQKQPPMRKVLLSLVPIFLWAAYFYGVWLAALALVVFPVGVAVEYLMERRRGRKVSEAVLVTCSLFLLSLPPAVPLWVAAIGIAFGVFMAKEVYGGFGRNVFNPAIAGRLFVYITFPTLMTRSWLKPGAFGLLPDALTSATPLDAIRAGTLPSLPDMLLGLHPGSMGESALPLILLAGIYLVATRTASWRIMLSTLGGALLLSAGLHYAGLPGAAPPHYTLLAGSLLFVAVFMATDPVTAPNNPRAHWLYGLLIGAVVVLVRTFSLFSEGTSFAVLLANAVAPLLDELLPRRPAAARRPAPKGGAA</sequence>
<feature type="transmembrane region" description="Helical" evidence="9">
    <location>
        <begin position="171"/>
        <end position="189"/>
    </location>
</feature>
<proteinExistence type="predicted"/>
<reference evidence="10 11" key="1">
    <citation type="submission" date="2011-06" db="EMBL/GenBank/DDBJ databases">
        <title>The complete genome of Spirochaeta thermophila DSM 6578.</title>
        <authorList>
            <consortium name="US DOE Joint Genome Institute (JGI-PGF)"/>
            <person name="Lucas S."/>
            <person name="Lapidus A."/>
            <person name="Bruce D."/>
            <person name="Goodwin L."/>
            <person name="Pitluck S."/>
            <person name="Peters L."/>
            <person name="Kyrpides N."/>
            <person name="Mavromatis K."/>
            <person name="Ivanova N."/>
            <person name="Mikailova N."/>
            <person name="Pagani I."/>
            <person name="Chertkov O."/>
            <person name="Detter J.C."/>
            <person name="Tapia R."/>
            <person name="Han C."/>
            <person name="Land M."/>
            <person name="Hauser L."/>
            <person name="Markowitz V."/>
            <person name="Cheng J.-F."/>
            <person name="Hugenholtz P."/>
            <person name="Woyke T."/>
            <person name="Wu D."/>
            <person name="Spring S."/>
            <person name="Merkhoffer B."/>
            <person name="Schneider S."/>
            <person name="Klenk H.-P."/>
            <person name="Eisen J.A."/>
        </authorList>
    </citation>
    <scope>NUCLEOTIDE SEQUENCE [LARGE SCALE GENOMIC DNA]</scope>
    <source>
        <strain evidence="11">ATCC 700085 / DSM 6578 / Z-1203</strain>
    </source>
</reference>
<organism evidence="10 11">
    <name type="scientific">Winmispira thermophila (strain ATCC 700085 / DSM 6578 / Z-1203)</name>
    <name type="common">Spirochaeta thermophila</name>
    <dbReference type="NCBI Taxonomy" id="869211"/>
    <lineage>
        <taxon>Bacteria</taxon>
        <taxon>Pseudomonadati</taxon>
        <taxon>Spirochaetota</taxon>
        <taxon>Spirochaetia</taxon>
        <taxon>Winmispirales</taxon>
        <taxon>Winmispiraceae</taxon>
        <taxon>Winmispira</taxon>
    </lineage>
</organism>
<feature type="transmembrane region" description="Helical" evidence="9">
    <location>
        <begin position="111"/>
        <end position="130"/>
    </location>
</feature>
<dbReference type="HOGENOM" id="CLU_042020_1_0_12"/>
<dbReference type="STRING" id="869211.Spith_0295"/>
<evidence type="ECO:0000256" key="6">
    <source>
        <dbReference type="ARBA" id="ARBA00022967"/>
    </source>
</evidence>
<feature type="transmembrane region" description="Helical" evidence="9">
    <location>
        <begin position="222"/>
        <end position="240"/>
    </location>
</feature>
<keyword evidence="8 9" id="KW-0472">Membrane</keyword>
<dbReference type="EMBL" id="CP002903">
    <property type="protein sequence ID" value="AEJ60581.1"/>
    <property type="molecule type" value="Genomic_DNA"/>
</dbReference>
<evidence type="ECO:0000256" key="1">
    <source>
        <dbReference type="ARBA" id="ARBA00022448"/>
    </source>
</evidence>
<evidence type="ECO:0000256" key="5">
    <source>
        <dbReference type="ARBA" id="ARBA00022692"/>
    </source>
</evidence>
<dbReference type="Proteomes" id="UP000007254">
    <property type="component" value="Chromosome"/>
</dbReference>
<evidence type="ECO:0000256" key="4">
    <source>
        <dbReference type="ARBA" id="ARBA00022643"/>
    </source>
</evidence>
<evidence type="ECO:0000256" key="2">
    <source>
        <dbReference type="ARBA" id="ARBA00022553"/>
    </source>
</evidence>
<keyword evidence="4" id="KW-0288">FMN</keyword>
<feature type="transmembrane region" description="Helical" evidence="9">
    <location>
        <begin position="196"/>
        <end position="216"/>
    </location>
</feature>